<sequence length="349" mass="39963">MDVGIIGDYNSFMTGHDAIRTVWDKLLRYDGSTTVGDDSDPRGWERFLAEKFEFVNFEVTPCCSNQEILNKLVLSLQSNKPKDLYIIQTASWCASSFGIIDHDYIQIKVRHNLTYNLIDPGSHVGKRYPSAVVPYHPNYTFNKIPFTPGGPPEDITTPRKISQTDADFAIDNSGYFESVFTSCVDNIDNPNLIDGLDDAHRMKAIYGELGKVLLHDHLGSQLKQEETFATMSLLNLLSQTHNVWYFNWFPPLGRVEDFNYMEDPDPLGSPISDFRRQKRKDTIGLNYAKLEGLNTNKRIHPFCVMDWMIMTYRDKIDNDEDFLNEGGHKVVFDEYISSNDTLMNILKNG</sequence>
<evidence type="ECO:0000313" key="1">
    <source>
        <dbReference type="EMBL" id="SVA77413.1"/>
    </source>
</evidence>
<organism evidence="1">
    <name type="scientific">marine metagenome</name>
    <dbReference type="NCBI Taxonomy" id="408172"/>
    <lineage>
        <taxon>unclassified sequences</taxon>
        <taxon>metagenomes</taxon>
        <taxon>ecological metagenomes</taxon>
    </lineage>
</organism>
<dbReference type="AlphaFoldDB" id="A0A381YLP9"/>
<proteinExistence type="predicted"/>
<gene>
    <name evidence="1" type="ORF">METZ01_LOCUS130267</name>
</gene>
<accession>A0A381YLP9</accession>
<protein>
    <submittedName>
        <fullName evidence="1">Uncharacterized protein</fullName>
    </submittedName>
</protein>
<reference evidence="1" key="1">
    <citation type="submission" date="2018-05" db="EMBL/GenBank/DDBJ databases">
        <authorList>
            <person name="Lanie J.A."/>
            <person name="Ng W.-L."/>
            <person name="Kazmierczak K.M."/>
            <person name="Andrzejewski T.M."/>
            <person name="Davidsen T.M."/>
            <person name="Wayne K.J."/>
            <person name="Tettelin H."/>
            <person name="Glass J.I."/>
            <person name="Rusch D."/>
            <person name="Podicherti R."/>
            <person name="Tsui H.-C.T."/>
            <person name="Winkler M.E."/>
        </authorList>
    </citation>
    <scope>NUCLEOTIDE SEQUENCE</scope>
</reference>
<dbReference type="EMBL" id="UINC01018430">
    <property type="protein sequence ID" value="SVA77413.1"/>
    <property type="molecule type" value="Genomic_DNA"/>
</dbReference>
<name>A0A381YLP9_9ZZZZ</name>